<dbReference type="AlphaFoldDB" id="M7BFB3"/>
<gene>
    <name evidence="1" type="ORF">UY3_12096</name>
</gene>
<evidence type="ECO:0000313" key="1">
    <source>
        <dbReference type="EMBL" id="EMP30783.1"/>
    </source>
</evidence>
<reference evidence="2" key="1">
    <citation type="journal article" date="2013" name="Nat. Genet.">
        <title>The draft genomes of soft-shell turtle and green sea turtle yield insights into the development and evolution of the turtle-specific body plan.</title>
        <authorList>
            <person name="Wang Z."/>
            <person name="Pascual-Anaya J."/>
            <person name="Zadissa A."/>
            <person name="Li W."/>
            <person name="Niimura Y."/>
            <person name="Huang Z."/>
            <person name="Li C."/>
            <person name="White S."/>
            <person name="Xiong Z."/>
            <person name="Fang D."/>
            <person name="Wang B."/>
            <person name="Ming Y."/>
            <person name="Chen Y."/>
            <person name="Zheng Y."/>
            <person name="Kuraku S."/>
            <person name="Pignatelli M."/>
            <person name="Herrero J."/>
            <person name="Beal K."/>
            <person name="Nozawa M."/>
            <person name="Li Q."/>
            <person name="Wang J."/>
            <person name="Zhang H."/>
            <person name="Yu L."/>
            <person name="Shigenobu S."/>
            <person name="Wang J."/>
            <person name="Liu J."/>
            <person name="Flicek P."/>
            <person name="Searle S."/>
            <person name="Wang J."/>
            <person name="Kuratani S."/>
            <person name="Yin Y."/>
            <person name="Aken B."/>
            <person name="Zhang G."/>
            <person name="Irie N."/>
        </authorList>
    </citation>
    <scope>NUCLEOTIDE SEQUENCE [LARGE SCALE GENOMIC DNA]</scope>
</reference>
<dbReference type="EMBL" id="KB548462">
    <property type="protein sequence ID" value="EMP30783.1"/>
    <property type="molecule type" value="Genomic_DNA"/>
</dbReference>
<dbReference type="Proteomes" id="UP000031443">
    <property type="component" value="Unassembled WGS sequence"/>
</dbReference>
<evidence type="ECO:0000313" key="2">
    <source>
        <dbReference type="Proteomes" id="UP000031443"/>
    </source>
</evidence>
<sequence>MDVFVVPQKLWSGAYEKTHGKYLKTSHSVHLKFGLNQTFAKDMFSERFVCGRQKGRTPSPSDLEYEPYLTTLIMASPDVECTVDKSSLPKAGAGLNLYAAKGFSFPEENNELISPKIKASTSHKD</sequence>
<keyword evidence="2" id="KW-1185">Reference proteome</keyword>
<protein>
    <submittedName>
        <fullName evidence="1">Uncharacterized protein</fullName>
    </submittedName>
</protein>
<name>M7BFB3_CHEMY</name>
<accession>M7BFB3</accession>
<proteinExistence type="predicted"/>
<organism evidence="1 2">
    <name type="scientific">Chelonia mydas</name>
    <name type="common">Green sea-turtle</name>
    <name type="synonym">Chelonia agassizi</name>
    <dbReference type="NCBI Taxonomy" id="8469"/>
    <lineage>
        <taxon>Eukaryota</taxon>
        <taxon>Metazoa</taxon>
        <taxon>Chordata</taxon>
        <taxon>Craniata</taxon>
        <taxon>Vertebrata</taxon>
        <taxon>Euteleostomi</taxon>
        <taxon>Archelosauria</taxon>
        <taxon>Testudinata</taxon>
        <taxon>Testudines</taxon>
        <taxon>Cryptodira</taxon>
        <taxon>Durocryptodira</taxon>
        <taxon>Americhelydia</taxon>
        <taxon>Chelonioidea</taxon>
        <taxon>Cheloniidae</taxon>
        <taxon>Chelonia</taxon>
    </lineage>
</organism>